<feature type="compositionally biased region" description="Polar residues" evidence="1">
    <location>
        <begin position="483"/>
        <end position="492"/>
    </location>
</feature>
<dbReference type="EMBL" id="CAACVS010000002">
    <property type="protein sequence ID" value="VEU33547.1"/>
    <property type="molecule type" value="Genomic_DNA"/>
</dbReference>
<dbReference type="Proteomes" id="UP000291116">
    <property type="component" value="Unassembled WGS sequence"/>
</dbReference>
<reference evidence="2 3" key="1">
    <citation type="submission" date="2019-01" db="EMBL/GenBank/DDBJ databases">
        <authorList>
            <person name="Ferrante I. M."/>
        </authorList>
    </citation>
    <scope>NUCLEOTIDE SEQUENCE [LARGE SCALE GENOMIC DNA]</scope>
    <source>
        <strain evidence="2 3">B856</strain>
    </source>
</reference>
<evidence type="ECO:0000256" key="1">
    <source>
        <dbReference type="SAM" id="MobiDB-lite"/>
    </source>
</evidence>
<feature type="compositionally biased region" description="Basic and acidic residues" evidence="1">
    <location>
        <begin position="87"/>
        <end position="107"/>
    </location>
</feature>
<gene>
    <name evidence="2" type="ORF">PSNMU_V1.4_AUG-EV-PASAV3_0000910</name>
</gene>
<proteinExistence type="predicted"/>
<evidence type="ECO:0000313" key="2">
    <source>
        <dbReference type="EMBL" id="VEU33547.1"/>
    </source>
</evidence>
<evidence type="ECO:0000313" key="3">
    <source>
        <dbReference type="Proteomes" id="UP000291116"/>
    </source>
</evidence>
<feature type="region of interest" description="Disordered" evidence="1">
    <location>
        <begin position="663"/>
        <end position="682"/>
    </location>
</feature>
<feature type="region of interest" description="Disordered" evidence="1">
    <location>
        <begin position="474"/>
        <end position="505"/>
    </location>
</feature>
<feature type="region of interest" description="Disordered" evidence="1">
    <location>
        <begin position="81"/>
        <end position="111"/>
    </location>
</feature>
<organism evidence="2 3">
    <name type="scientific">Pseudo-nitzschia multistriata</name>
    <dbReference type="NCBI Taxonomy" id="183589"/>
    <lineage>
        <taxon>Eukaryota</taxon>
        <taxon>Sar</taxon>
        <taxon>Stramenopiles</taxon>
        <taxon>Ochrophyta</taxon>
        <taxon>Bacillariophyta</taxon>
        <taxon>Bacillariophyceae</taxon>
        <taxon>Bacillariophycidae</taxon>
        <taxon>Bacillariales</taxon>
        <taxon>Bacillariaceae</taxon>
        <taxon>Pseudo-nitzschia</taxon>
    </lineage>
</organism>
<feature type="region of interest" description="Disordered" evidence="1">
    <location>
        <begin position="697"/>
        <end position="718"/>
    </location>
</feature>
<protein>
    <submittedName>
        <fullName evidence="2">Uncharacterized protein</fullName>
    </submittedName>
</protein>
<accession>A0A448YUR9</accession>
<keyword evidence="3" id="KW-1185">Reference proteome</keyword>
<dbReference type="AlphaFoldDB" id="A0A448YUR9"/>
<name>A0A448YUR9_9STRA</name>
<sequence>MGRELRFVIGHTLETIPPEDRATRTVQRPDGSLDSSPMGLDWTVYLDVLGQNPRDVLARVKADFGRSFLRRRRYEWNRPRRVFPKGKNGDGSHHCDSHETSDERNENENGTNGEVWRCFESRQRCAGTPTVTFSILGLGGTELDVDYHPSGGALEGIFCEPEVPLRSGPTRRHALLRPLRLPADRAFSVARRPCNPCGDGDVDTDKDTDTDIDGARAPARWWEGEAGLEEIKRSVPEREGPFTSGWEEDTDTVVSIRLFGPHPDRRDLENTAKLCQNFVKHEGAIDRIAELCRGEGAGPEPWRAVSNLASVQGGSNRERHEALDAAAGSWEALVRAANPGGEAVRYKPKLTTESETGNHLAEFAFSGVPAGGDPDRTLALVRFCVLFVHNTFRHRKPRPLRAGSSVDRQMECLFANVVRDRFVEEELTDSGDDFSCELGSLVEEELTDSGDDFSCEIGSLGSCLVTLGSSATDVFETDDPGDSSGTEHTTANSEKRALPELPVSGKRPRLVSPSLSCPIGLSPKPSLCPLLLPGLAVAVLSDLSAGNKALTAAKLATMGVRLGTGKSNNKATRLDKLQKYFAAREHELQHLVDGHEHDTFGIEIASQKDGASDKNTIRLLRKGGRTLETPRRSVCDPKTLKGGEATLGSLTEEDARSLCAELLGGDPHGPEEGGEGPPRTGSWIERLDACIEAIRGRVEGAGAARDPPDPQEPPQPPRFALVHDFF</sequence>